<dbReference type="InterPro" id="IPR001357">
    <property type="entry name" value="BRCT_dom"/>
</dbReference>
<keyword evidence="9 10" id="KW-0539">Nucleus</keyword>
<dbReference type="SUPFAM" id="SSF52113">
    <property type="entry name" value="BRCT domain"/>
    <property type="match status" value="1"/>
</dbReference>
<keyword evidence="6 10" id="KW-0547">Nucleotide-binding</keyword>
<dbReference type="InterPro" id="IPR036420">
    <property type="entry name" value="BRCT_dom_sf"/>
</dbReference>
<dbReference type="FunFam" id="1.10.8.60:FF:000021">
    <property type="entry name" value="Replication factor C subunit 1"/>
    <property type="match status" value="1"/>
</dbReference>
<dbReference type="SMART" id="SM00382">
    <property type="entry name" value="AAA"/>
    <property type="match status" value="1"/>
</dbReference>
<name>A0A8E2J2E5_9APHY</name>
<dbReference type="GO" id="GO:0005524">
    <property type="term" value="F:ATP binding"/>
    <property type="evidence" value="ECO:0007669"/>
    <property type="project" value="UniProtKB-UniRule"/>
</dbReference>
<comment type="subcellular location">
    <subcellularLocation>
        <location evidence="1 10">Nucleus</location>
    </subcellularLocation>
</comment>
<gene>
    <name evidence="13" type="ORF">OBBRIDRAFT_725204</name>
</gene>
<dbReference type="PANTHER" id="PTHR23389:SF6">
    <property type="entry name" value="REPLICATION FACTOR C SUBUNIT 1"/>
    <property type="match status" value="1"/>
</dbReference>
<dbReference type="GO" id="GO:0005634">
    <property type="term" value="C:nucleus"/>
    <property type="evidence" value="ECO:0007669"/>
    <property type="project" value="UniProtKB-SubCell"/>
</dbReference>
<dbReference type="InterPro" id="IPR013725">
    <property type="entry name" value="DNA_replication_fac_RFC1_C"/>
</dbReference>
<dbReference type="EMBL" id="KV722357">
    <property type="protein sequence ID" value="OCH93272.1"/>
    <property type="molecule type" value="Genomic_DNA"/>
</dbReference>
<feature type="compositionally biased region" description="Basic and acidic residues" evidence="11">
    <location>
        <begin position="115"/>
        <end position="139"/>
    </location>
</feature>
<dbReference type="InterPro" id="IPR027417">
    <property type="entry name" value="P-loop_NTPase"/>
</dbReference>
<comment type="similarity">
    <text evidence="2 10">Belongs to the activator 1 large subunit family.</text>
</comment>
<feature type="compositionally biased region" description="Low complexity" evidence="11">
    <location>
        <begin position="42"/>
        <end position="53"/>
    </location>
</feature>
<evidence type="ECO:0000259" key="12">
    <source>
        <dbReference type="PROSITE" id="PS50172"/>
    </source>
</evidence>
<dbReference type="SUPFAM" id="SSF52540">
    <property type="entry name" value="P-loop containing nucleoside triphosphate hydrolases"/>
    <property type="match status" value="1"/>
</dbReference>
<dbReference type="InterPro" id="IPR003593">
    <property type="entry name" value="AAA+_ATPase"/>
</dbReference>
<dbReference type="FunFam" id="1.20.272.10:FF:000005">
    <property type="entry name" value="Replication factor C subunit 1"/>
    <property type="match status" value="1"/>
</dbReference>
<evidence type="ECO:0000256" key="7">
    <source>
        <dbReference type="ARBA" id="ARBA00022840"/>
    </source>
</evidence>
<dbReference type="SUPFAM" id="SSF48019">
    <property type="entry name" value="post-AAA+ oligomerization domain-like"/>
    <property type="match status" value="1"/>
</dbReference>
<dbReference type="GO" id="GO:0006281">
    <property type="term" value="P:DNA repair"/>
    <property type="evidence" value="ECO:0007669"/>
    <property type="project" value="InterPro"/>
</dbReference>
<feature type="region of interest" description="Disordered" evidence="11">
    <location>
        <begin position="277"/>
        <end position="297"/>
    </location>
</feature>
<dbReference type="Pfam" id="PF00004">
    <property type="entry name" value="AAA"/>
    <property type="match status" value="1"/>
</dbReference>
<evidence type="ECO:0000313" key="14">
    <source>
        <dbReference type="Proteomes" id="UP000250043"/>
    </source>
</evidence>
<keyword evidence="8" id="KW-0238">DNA-binding</keyword>
<accession>A0A8E2J2E5</accession>
<protein>
    <recommendedName>
        <fullName evidence="3 10">Replication factor C subunit 1</fullName>
    </recommendedName>
</protein>
<evidence type="ECO:0000256" key="5">
    <source>
        <dbReference type="ARBA" id="ARBA00022705"/>
    </source>
</evidence>
<dbReference type="GO" id="GO:0006271">
    <property type="term" value="P:DNA strand elongation involved in DNA replication"/>
    <property type="evidence" value="ECO:0007669"/>
    <property type="project" value="UniProtKB-ARBA"/>
</dbReference>
<dbReference type="AlphaFoldDB" id="A0A8E2J2E5"/>
<dbReference type="Pfam" id="PF00533">
    <property type="entry name" value="BRCT"/>
    <property type="match status" value="1"/>
</dbReference>
<dbReference type="InterPro" id="IPR047854">
    <property type="entry name" value="RFC_lid"/>
</dbReference>
<keyword evidence="7 10" id="KW-0067">ATP-binding</keyword>
<feature type="domain" description="BRCT" evidence="12">
    <location>
        <begin position="168"/>
        <end position="248"/>
    </location>
</feature>
<keyword evidence="5 10" id="KW-0235">DNA replication</keyword>
<evidence type="ECO:0000256" key="9">
    <source>
        <dbReference type="ARBA" id="ARBA00023242"/>
    </source>
</evidence>
<feature type="compositionally biased region" description="Low complexity" evidence="11">
    <location>
        <begin position="286"/>
        <end position="295"/>
    </location>
</feature>
<reference evidence="13 14" key="1">
    <citation type="submission" date="2016-07" db="EMBL/GenBank/DDBJ databases">
        <title>Draft genome of the white-rot fungus Obba rivulosa 3A-2.</title>
        <authorList>
            <consortium name="DOE Joint Genome Institute"/>
            <person name="Miettinen O."/>
            <person name="Riley R."/>
            <person name="Acob R."/>
            <person name="Barry K."/>
            <person name="Cullen D."/>
            <person name="De Vries R."/>
            <person name="Hainaut M."/>
            <person name="Hatakka A."/>
            <person name="Henrissat B."/>
            <person name="Hilden K."/>
            <person name="Kuo R."/>
            <person name="Labutti K."/>
            <person name="Lipzen A."/>
            <person name="Makela M.R."/>
            <person name="Sandor L."/>
            <person name="Spatafora J.W."/>
            <person name="Grigoriev I.V."/>
            <person name="Hibbett D.S."/>
        </authorList>
    </citation>
    <scope>NUCLEOTIDE SEQUENCE [LARGE SCALE GENOMIC DNA]</scope>
    <source>
        <strain evidence="13 14">3A-2</strain>
    </source>
</reference>
<feature type="region of interest" description="Disordered" evidence="11">
    <location>
        <begin position="1"/>
        <end position="144"/>
    </location>
</feature>
<sequence>MDEDEEGKPKPTLKRKKPAVLLSSSDEETEKKASPSKKKHASAAAAGSSAAKAKSSKKYPPAKKRVIRDEDYEISSEDPADDVDDYEVEKEEERPVKNTKGKAKPAPKTSAKSQPAKDSKAKAKAVDSDEKKPETETKPKPKFNWAAAKAAKMAGPVAHGSKEVPTPASENCLAGLSFVFTGELSSFSRDEAVDLAKRYGGRVVGQPSSKTSYVVVGEDAGPSKLAAIKKNNLKTLNEDQFLELIRTRVPDESNLDEKTRKKIEKEREAIRDVAKEMERREKQAAKKSAAKAGSAMPDVTSQLWTDRYAPQTLKEICGNKGQVEKLQQWLHEWPSSLKSGFKKPGKSGMNVFRAVLITGPPGIGKTTSAHLCAKLEGFTPIELNASDARSKKLVENSTNVMNTSLDGWMFGGGATNAAGVAITDKSCLIMDEVDGMSAGDRGGVGALAALIKKTKVPIICIANDRGAMKLKPLTSVTFNLTFKKPEANAIRSRILSIAFKENMKIPANVIDQLITGAQSDIRQVLNMLSTWKLSSDTMDFDEGKALAKTNEKYSVMTPFNVINKLLGPYLFSPTSRESLNDKIELYFHDHSFMPLFVQENYLKTQPSKVKNLAGPEKELKHLELMEKASESISDGDLVDALIHGSEQHWSLMPLHAVCSAVRPASFLYGMGAGWSGPMAMTFPQWLGQNSKQNKLSRQLTDVQARMRLKVSGDKPEIRLSYIPAMHPHLVKPLIDQGASVVDEVIDFMDEYFLMREDWDTIVELGVDQNKDEVVLKKISPATKTALTRKYNSRDHPIAFHKAADLGKVPKKIAAAGPLPDLEEAFDVRNRCRCTLSFADRLSSG</sequence>
<evidence type="ECO:0000256" key="3">
    <source>
        <dbReference type="ARBA" id="ARBA00020401"/>
    </source>
</evidence>
<evidence type="ECO:0000256" key="10">
    <source>
        <dbReference type="PIRNR" id="PIRNR036578"/>
    </source>
</evidence>
<dbReference type="FunFam" id="3.40.50.300:FF:000395">
    <property type="entry name" value="Replication factor C subunit 1"/>
    <property type="match status" value="1"/>
</dbReference>
<dbReference type="Gene3D" id="1.10.8.60">
    <property type="match status" value="1"/>
</dbReference>
<evidence type="ECO:0000256" key="1">
    <source>
        <dbReference type="ARBA" id="ARBA00004123"/>
    </source>
</evidence>
<dbReference type="SMART" id="SM00292">
    <property type="entry name" value="BRCT"/>
    <property type="match status" value="1"/>
</dbReference>
<evidence type="ECO:0000256" key="11">
    <source>
        <dbReference type="SAM" id="MobiDB-lite"/>
    </source>
</evidence>
<dbReference type="InterPro" id="IPR008921">
    <property type="entry name" value="DNA_pol3_clamp-load_cplx_C"/>
</dbReference>
<feature type="compositionally biased region" description="Acidic residues" evidence="11">
    <location>
        <begin position="70"/>
        <end position="90"/>
    </location>
</feature>
<dbReference type="FunFam" id="3.40.50.10190:FF:000001">
    <property type="entry name" value="Replication factor C subunit 1"/>
    <property type="match status" value="1"/>
</dbReference>
<proteinExistence type="inferred from homology"/>
<dbReference type="PIRSF" id="PIRSF036578">
    <property type="entry name" value="RFC1"/>
    <property type="match status" value="1"/>
</dbReference>
<keyword evidence="14" id="KW-1185">Reference proteome</keyword>
<dbReference type="PANTHER" id="PTHR23389">
    <property type="entry name" value="CHROMOSOME TRANSMISSION FIDELITY FACTOR 18"/>
    <property type="match status" value="1"/>
</dbReference>
<dbReference type="Proteomes" id="UP000250043">
    <property type="component" value="Unassembled WGS sequence"/>
</dbReference>
<dbReference type="Gene3D" id="1.20.272.10">
    <property type="match status" value="1"/>
</dbReference>
<dbReference type="Pfam" id="PF08519">
    <property type="entry name" value="RFC1"/>
    <property type="match status" value="1"/>
</dbReference>
<dbReference type="GO" id="GO:0003677">
    <property type="term" value="F:DNA binding"/>
    <property type="evidence" value="ECO:0007669"/>
    <property type="project" value="UniProtKB-KW"/>
</dbReference>
<dbReference type="Gene3D" id="3.40.50.300">
    <property type="entry name" value="P-loop containing nucleotide triphosphate hydrolases"/>
    <property type="match status" value="1"/>
</dbReference>
<evidence type="ECO:0000256" key="8">
    <source>
        <dbReference type="ARBA" id="ARBA00023125"/>
    </source>
</evidence>
<evidence type="ECO:0000256" key="4">
    <source>
        <dbReference type="ARBA" id="ARBA00022553"/>
    </source>
</evidence>
<dbReference type="InterPro" id="IPR012178">
    <property type="entry name" value="RFC1"/>
</dbReference>
<evidence type="ECO:0000256" key="2">
    <source>
        <dbReference type="ARBA" id="ARBA00006116"/>
    </source>
</evidence>
<dbReference type="Pfam" id="PF25361">
    <property type="entry name" value="AAA_lid_RFC1"/>
    <property type="match status" value="1"/>
</dbReference>
<dbReference type="InterPro" id="IPR003959">
    <property type="entry name" value="ATPase_AAA_core"/>
</dbReference>
<dbReference type="CDD" id="cd00009">
    <property type="entry name" value="AAA"/>
    <property type="match status" value="1"/>
</dbReference>
<dbReference type="CDD" id="cd18140">
    <property type="entry name" value="HLD_clamp_RFC"/>
    <property type="match status" value="1"/>
</dbReference>
<dbReference type="GO" id="GO:0016887">
    <property type="term" value="F:ATP hydrolysis activity"/>
    <property type="evidence" value="ECO:0007669"/>
    <property type="project" value="InterPro"/>
</dbReference>
<keyword evidence="4" id="KW-0597">Phosphoprotein</keyword>
<feature type="compositionally biased region" description="Basic residues" evidence="11">
    <location>
        <begin position="54"/>
        <end position="66"/>
    </location>
</feature>
<dbReference type="OrthoDB" id="446168at2759"/>
<evidence type="ECO:0000313" key="13">
    <source>
        <dbReference type="EMBL" id="OCH93272.1"/>
    </source>
</evidence>
<dbReference type="Gene3D" id="3.40.50.10190">
    <property type="entry name" value="BRCT domain"/>
    <property type="match status" value="1"/>
</dbReference>
<dbReference type="PROSITE" id="PS50172">
    <property type="entry name" value="BRCT"/>
    <property type="match status" value="1"/>
</dbReference>
<evidence type="ECO:0000256" key="6">
    <source>
        <dbReference type="ARBA" id="ARBA00022741"/>
    </source>
</evidence>
<organism evidence="13 14">
    <name type="scientific">Obba rivulosa</name>
    <dbReference type="NCBI Taxonomy" id="1052685"/>
    <lineage>
        <taxon>Eukaryota</taxon>
        <taxon>Fungi</taxon>
        <taxon>Dikarya</taxon>
        <taxon>Basidiomycota</taxon>
        <taxon>Agaricomycotina</taxon>
        <taxon>Agaricomycetes</taxon>
        <taxon>Polyporales</taxon>
        <taxon>Gelatoporiaceae</taxon>
        <taxon>Obba</taxon>
    </lineage>
</organism>
<dbReference type="GO" id="GO:0003689">
    <property type="term" value="F:DNA clamp loader activity"/>
    <property type="evidence" value="ECO:0007669"/>
    <property type="project" value="UniProtKB-UniRule"/>
</dbReference>
<dbReference type="GO" id="GO:0005663">
    <property type="term" value="C:DNA replication factor C complex"/>
    <property type="evidence" value="ECO:0007669"/>
    <property type="project" value="InterPro"/>
</dbReference>